<gene>
    <name evidence="1" type="ORF">DN53_01210</name>
</gene>
<organism evidence="1 2">
    <name type="scientific">Flagellimonas olearia</name>
    <dbReference type="NCBI Taxonomy" id="552546"/>
    <lineage>
        <taxon>Bacteria</taxon>
        <taxon>Pseudomonadati</taxon>
        <taxon>Bacteroidota</taxon>
        <taxon>Flavobacteriia</taxon>
        <taxon>Flavobacteriales</taxon>
        <taxon>Flavobacteriaceae</taxon>
        <taxon>Flagellimonas</taxon>
    </lineage>
</organism>
<evidence type="ECO:0000313" key="1">
    <source>
        <dbReference type="EMBL" id="RYC52868.1"/>
    </source>
</evidence>
<dbReference type="Proteomes" id="UP000290261">
    <property type="component" value="Unassembled WGS sequence"/>
</dbReference>
<dbReference type="EMBL" id="JJMP01000001">
    <property type="protein sequence ID" value="RYC52868.1"/>
    <property type="molecule type" value="Genomic_DNA"/>
</dbReference>
<sequence length="70" mass="7943">MKKMFRLLSGTLIMCALVASDQERSPIGNLQIQSALIDLDDRSSPPDKVRLNTLRHHLYGFMSNADDRKL</sequence>
<evidence type="ECO:0000313" key="2">
    <source>
        <dbReference type="Proteomes" id="UP000290261"/>
    </source>
</evidence>
<dbReference type="AlphaFoldDB" id="A0A444VPY6"/>
<accession>A0A444VPY6</accession>
<protein>
    <submittedName>
        <fullName evidence="1">Uncharacterized protein</fullName>
    </submittedName>
</protein>
<comment type="caution">
    <text evidence="1">The sequence shown here is derived from an EMBL/GenBank/DDBJ whole genome shotgun (WGS) entry which is preliminary data.</text>
</comment>
<dbReference type="RefSeq" id="WP_129652593.1">
    <property type="nucleotide sequence ID" value="NZ_ML142907.1"/>
</dbReference>
<keyword evidence="2" id="KW-1185">Reference proteome</keyword>
<reference evidence="1 2" key="1">
    <citation type="submission" date="2014-04" db="EMBL/GenBank/DDBJ databases">
        <title>Whole genome of Muricauda olearia.</title>
        <authorList>
            <person name="Zhang X.-H."/>
            <person name="Tang K."/>
        </authorList>
    </citation>
    <scope>NUCLEOTIDE SEQUENCE [LARGE SCALE GENOMIC DNA]</scope>
    <source>
        <strain evidence="1 2">Th120</strain>
    </source>
</reference>
<name>A0A444VPY6_9FLAO</name>
<proteinExistence type="predicted"/>